<reference evidence="7" key="1">
    <citation type="submission" date="2015-07" db="EMBL/GenBank/DDBJ databases">
        <title>Draft Genome Sequence of Oceanobacillus picturae Heshi-B3 that Was Isolated from Fermented Rice Bran with Aging Salted Mackerel, Which Was Named Heshiko as Traditional Fermented Seafood in Japan.</title>
        <authorList>
            <person name="Akuzawa S."/>
            <person name="Nakagawa J."/>
            <person name="Kanekatsu T."/>
            <person name="Kanesaki Y."/>
            <person name="Suzuki T."/>
        </authorList>
    </citation>
    <scope>NUCLEOTIDE SEQUENCE [LARGE SCALE GENOMIC DNA]</scope>
    <source>
        <strain evidence="7">Heshi-B3</strain>
    </source>
</reference>
<feature type="transmembrane region" description="Helical" evidence="4">
    <location>
        <begin position="97"/>
        <end position="128"/>
    </location>
</feature>
<reference evidence="6 7" key="2">
    <citation type="journal article" date="2016" name="Genome Announc.">
        <title>Draft Genome Sequence of Oceanobacillus picturae Heshi-B3, Isolated from Fermented Rice Bran in a Traditional Japanese Seafood Dish.</title>
        <authorList>
            <person name="Akuzawa S."/>
            <person name="Nagaoka J."/>
            <person name="Kanekatsu M."/>
            <person name="Kanesaki Y."/>
            <person name="Suzuki T."/>
        </authorList>
    </citation>
    <scope>NUCLEOTIDE SEQUENCE [LARGE SCALE GENOMIC DNA]</scope>
    <source>
        <strain evidence="6 7">Heshi-B3</strain>
    </source>
</reference>
<keyword evidence="3" id="KW-0175">Coiled coil</keyword>
<name>A0A0U9HIB7_9BACI</name>
<dbReference type="Proteomes" id="UP000052946">
    <property type="component" value="Unassembled WGS sequence"/>
</dbReference>
<accession>A0A0U9HIB7</accession>
<keyword evidence="1 2" id="KW-0807">Transducer</keyword>
<evidence type="ECO:0000256" key="4">
    <source>
        <dbReference type="SAM" id="Phobius"/>
    </source>
</evidence>
<protein>
    <submittedName>
        <fullName evidence="6">Methyl-accepting chemotaxis protein 3</fullName>
    </submittedName>
</protein>
<feature type="domain" description="Methyl-accepting transducer" evidence="5">
    <location>
        <begin position="206"/>
        <end position="456"/>
    </location>
</feature>
<dbReference type="SMART" id="SM00283">
    <property type="entry name" value="MA"/>
    <property type="match status" value="1"/>
</dbReference>
<feature type="coiled-coil region" evidence="3">
    <location>
        <begin position="284"/>
        <end position="311"/>
    </location>
</feature>
<dbReference type="RefSeq" id="WP_058951282.1">
    <property type="nucleotide sequence ID" value="NZ_BBXV01000063.1"/>
</dbReference>
<dbReference type="InterPro" id="IPR004089">
    <property type="entry name" value="MCPsignal_dom"/>
</dbReference>
<dbReference type="PANTHER" id="PTHR32089">
    <property type="entry name" value="METHYL-ACCEPTING CHEMOTAXIS PROTEIN MCPB"/>
    <property type="match status" value="1"/>
</dbReference>
<organism evidence="6 7">
    <name type="scientific">Oceanobacillus picturae</name>
    <dbReference type="NCBI Taxonomy" id="171693"/>
    <lineage>
        <taxon>Bacteria</taxon>
        <taxon>Bacillati</taxon>
        <taxon>Bacillota</taxon>
        <taxon>Bacilli</taxon>
        <taxon>Bacillales</taxon>
        <taxon>Bacillaceae</taxon>
        <taxon>Oceanobacillus</taxon>
    </lineage>
</organism>
<sequence>MTIDELQLKTLQRKNRIILIMLIITVVLGVVVEIGMNKPLELILAIAIGGLILCGTIAYLLKTKKLTKQIGYLAIIGLAAILGSIIFISPSENNLSLLYFLLISSAFYMNLAIFIIGTALAVGLLLFAFSINGAIYSSDLTTYLFLFSLSVLVLIFQTKVMGRLEKDLGSMKAEAEEQLHKETQQRIVIEDNSLVIADNMEQVKSQSELEKQTIEEVNISIQEIVAGTQSQGNSINDIMTAMESTAKQVVSMNKRVQETNRFTSNITGRIDEGSSQSAVLNNNMQDFKEFIEILQKDMNQLSKNIESSLTAIEAIQGISDQTNLLALNASIEAARAGEAGRGFSVVADEIRKLAEGSKQTTEQISTMLNQVHDNNQETQKQMEVVSSRMDENIEETVRNRSIFQSIQDSINQLQQEIQSFTSVTGNIDQDTRNIEASVNEFASVLEQTTASLEEISASIQLQTENKEQLTHLVQETNDATKNLSDLFNREK</sequence>
<feature type="transmembrane region" description="Helical" evidence="4">
    <location>
        <begin position="17"/>
        <end position="36"/>
    </location>
</feature>
<dbReference type="AlphaFoldDB" id="A0A0U9HIB7"/>
<dbReference type="SUPFAM" id="SSF58104">
    <property type="entry name" value="Methyl-accepting chemotaxis protein (MCP) signaling domain"/>
    <property type="match status" value="1"/>
</dbReference>
<evidence type="ECO:0000256" key="1">
    <source>
        <dbReference type="ARBA" id="ARBA00023224"/>
    </source>
</evidence>
<proteinExistence type="predicted"/>
<dbReference type="Gene3D" id="1.10.287.950">
    <property type="entry name" value="Methyl-accepting chemotaxis protein"/>
    <property type="match status" value="1"/>
</dbReference>
<feature type="transmembrane region" description="Helical" evidence="4">
    <location>
        <begin position="140"/>
        <end position="158"/>
    </location>
</feature>
<dbReference type="EMBL" id="BBXV01000063">
    <property type="protein sequence ID" value="GAQ19732.1"/>
    <property type="molecule type" value="Genomic_DNA"/>
</dbReference>
<keyword evidence="4" id="KW-0812">Transmembrane</keyword>
<evidence type="ECO:0000259" key="5">
    <source>
        <dbReference type="PROSITE" id="PS50111"/>
    </source>
</evidence>
<dbReference type="GO" id="GO:0016020">
    <property type="term" value="C:membrane"/>
    <property type="evidence" value="ECO:0007669"/>
    <property type="project" value="InterPro"/>
</dbReference>
<evidence type="ECO:0000313" key="7">
    <source>
        <dbReference type="Proteomes" id="UP000052946"/>
    </source>
</evidence>
<gene>
    <name evidence="6" type="ORF">OPHB3_3716</name>
</gene>
<dbReference type="PROSITE" id="PS50111">
    <property type="entry name" value="CHEMOTAXIS_TRANSDUC_2"/>
    <property type="match status" value="1"/>
</dbReference>
<dbReference type="Pfam" id="PF00015">
    <property type="entry name" value="MCPsignal"/>
    <property type="match status" value="1"/>
</dbReference>
<feature type="transmembrane region" description="Helical" evidence="4">
    <location>
        <begin position="42"/>
        <end position="61"/>
    </location>
</feature>
<feature type="transmembrane region" description="Helical" evidence="4">
    <location>
        <begin position="70"/>
        <end position="91"/>
    </location>
</feature>
<comment type="caution">
    <text evidence="6">The sequence shown here is derived from an EMBL/GenBank/DDBJ whole genome shotgun (WGS) entry which is preliminary data.</text>
</comment>
<keyword evidence="4" id="KW-0472">Membrane</keyword>
<evidence type="ECO:0000256" key="3">
    <source>
        <dbReference type="SAM" id="Coils"/>
    </source>
</evidence>
<dbReference type="GO" id="GO:0007165">
    <property type="term" value="P:signal transduction"/>
    <property type="evidence" value="ECO:0007669"/>
    <property type="project" value="UniProtKB-KW"/>
</dbReference>
<evidence type="ECO:0000256" key="2">
    <source>
        <dbReference type="PROSITE-ProRule" id="PRU00284"/>
    </source>
</evidence>
<dbReference type="PANTHER" id="PTHR32089:SF112">
    <property type="entry name" value="LYSOZYME-LIKE PROTEIN-RELATED"/>
    <property type="match status" value="1"/>
</dbReference>
<keyword evidence="4" id="KW-1133">Transmembrane helix</keyword>
<evidence type="ECO:0000313" key="6">
    <source>
        <dbReference type="EMBL" id="GAQ19732.1"/>
    </source>
</evidence>